<comment type="caution">
    <text evidence="2">The sequence shown here is derived from an EMBL/GenBank/DDBJ whole genome shotgun (WGS) entry which is preliminary data.</text>
</comment>
<proteinExistence type="predicted"/>
<protein>
    <submittedName>
        <fullName evidence="2">Uncharacterized protein</fullName>
    </submittedName>
</protein>
<dbReference type="EMBL" id="QSDK01000018">
    <property type="protein sequence ID" value="RGY75349.1"/>
    <property type="molecule type" value="Genomic_DNA"/>
</dbReference>
<name>A0A413KB36_BIFPS</name>
<gene>
    <name evidence="2" type="ORF">DXA22_09085</name>
</gene>
<sequence length="130" mass="14893">MQLELVDDRRLADRYSNEWVIHKCRVAANMALACSPNVEPRLNNGYLDEETFAYVVCQMVIRVMRWTDLKSETNGSYAYENRSPQDNPPSYDASPNLYVSKREKQLLLGYEEGNGPIGTVFVGVNRIWGL</sequence>
<evidence type="ECO:0000313" key="2">
    <source>
        <dbReference type="EMBL" id="RGY75349.1"/>
    </source>
</evidence>
<feature type="region of interest" description="Disordered" evidence="1">
    <location>
        <begin position="75"/>
        <end position="95"/>
    </location>
</feature>
<evidence type="ECO:0000313" key="3">
    <source>
        <dbReference type="Proteomes" id="UP000284163"/>
    </source>
</evidence>
<evidence type="ECO:0000256" key="1">
    <source>
        <dbReference type="SAM" id="MobiDB-lite"/>
    </source>
</evidence>
<reference evidence="2 3" key="1">
    <citation type="submission" date="2018-08" db="EMBL/GenBank/DDBJ databases">
        <title>A genome reference for cultivated species of the human gut microbiota.</title>
        <authorList>
            <person name="Zou Y."/>
            <person name="Xue W."/>
            <person name="Luo G."/>
        </authorList>
    </citation>
    <scope>NUCLEOTIDE SEQUENCE [LARGE SCALE GENOMIC DNA]</scope>
    <source>
        <strain evidence="2 3">CF01-1</strain>
    </source>
</reference>
<dbReference type="Proteomes" id="UP000284163">
    <property type="component" value="Unassembled WGS sequence"/>
</dbReference>
<accession>A0A413KB36</accession>
<organism evidence="2 3">
    <name type="scientific">Bifidobacterium pseudocatenulatum</name>
    <dbReference type="NCBI Taxonomy" id="28026"/>
    <lineage>
        <taxon>Bacteria</taxon>
        <taxon>Bacillati</taxon>
        <taxon>Actinomycetota</taxon>
        <taxon>Actinomycetes</taxon>
        <taxon>Bifidobacteriales</taxon>
        <taxon>Bifidobacteriaceae</taxon>
        <taxon>Bifidobacterium</taxon>
    </lineage>
</organism>
<dbReference type="AlphaFoldDB" id="A0A413KB36"/>